<dbReference type="Proteomes" id="UP000735302">
    <property type="component" value="Unassembled WGS sequence"/>
</dbReference>
<gene>
    <name evidence="2" type="ORF">PoB_005351000</name>
</gene>
<name>A0AAV4C5N2_9GAST</name>
<accession>A0AAV4C5N2</accession>
<feature type="region of interest" description="Disordered" evidence="1">
    <location>
        <begin position="1"/>
        <end position="33"/>
    </location>
</feature>
<evidence type="ECO:0000256" key="1">
    <source>
        <dbReference type="SAM" id="MobiDB-lite"/>
    </source>
</evidence>
<feature type="compositionally biased region" description="Polar residues" evidence="1">
    <location>
        <begin position="23"/>
        <end position="33"/>
    </location>
</feature>
<proteinExistence type="predicted"/>
<evidence type="ECO:0000313" key="2">
    <source>
        <dbReference type="EMBL" id="GFO27005.1"/>
    </source>
</evidence>
<comment type="caution">
    <text evidence="2">The sequence shown here is derived from an EMBL/GenBank/DDBJ whole genome shotgun (WGS) entry which is preliminary data.</text>
</comment>
<evidence type="ECO:0000313" key="3">
    <source>
        <dbReference type="Proteomes" id="UP000735302"/>
    </source>
</evidence>
<dbReference type="EMBL" id="BLXT01005873">
    <property type="protein sequence ID" value="GFO27005.1"/>
    <property type="molecule type" value="Genomic_DNA"/>
</dbReference>
<reference evidence="2 3" key="1">
    <citation type="journal article" date="2021" name="Elife">
        <title>Chloroplast acquisition without the gene transfer in kleptoplastic sea slugs, Plakobranchus ocellatus.</title>
        <authorList>
            <person name="Maeda T."/>
            <person name="Takahashi S."/>
            <person name="Yoshida T."/>
            <person name="Shimamura S."/>
            <person name="Takaki Y."/>
            <person name="Nagai Y."/>
            <person name="Toyoda A."/>
            <person name="Suzuki Y."/>
            <person name="Arimoto A."/>
            <person name="Ishii H."/>
            <person name="Satoh N."/>
            <person name="Nishiyama T."/>
            <person name="Hasebe M."/>
            <person name="Maruyama T."/>
            <person name="Minagawa J."/>
            <person name="Obokata J."/>
            <person name="Shigenobu S."/>
        </authorList>
    </citation>
    <scope>NUCLEOTIDE SEQUENCE [LARGE SCALE GENOMIC DNA]</scope>
</reference>
<keyword evidence="3" id="KW-1185">Reference proteome</keyword>
<sequence length="104" mass="12063">MGKQNQSLPERPHQPELLGESGSGDTRLQDNNALSRPQRIFSRAILTSFFLCTACHISHTQKRGRLRQYQKCKRNDTRGLEVNAVRLRVYKNFVYVGRDTEDRT</sequence>
<dbReference type="AlphaFoldDB" id="A0AAV4C5N2"/>
<protein>
    <submittedName>
        <fullName evidence="2">Uncharacterized protein</fullName>
    </submittedName>
</protein>
<organism evidence="2 3">
    <name type="scientific">Plakobranchus ocellatus</name>
    <dbReference type="NCBI Taxonomy" id="259542"/>
    <lineage>
        <taxon>Eukaryota</taxon>
        <taxon>Metazoa</taxon>
        <taxon>Spiralia</taxon>
        <taxon>Lophotrochozoa</taxon>
        <taxon>Mollusca</taxon>
        <taxon>Gastropoda</taxon>
        <taxon>Heterobranchia</taxon>
        <taxon>Euthyneura</taxon>
        <taxon>Panpulmonata</taxon>
        <taxon>Sacoglossa</taxon>
        <taxon>Placobranchoidea</taxon>
        <taxon>Plakobranchidae</taxon>
        <taxon>Plakobranchus</taxon>
    </lineage>
</organism>